<reference evidence="5 6" key="1">
    <citation type="submission" date="2023-09" db="EMBL/GenBank/DDBJ databases">
        <authorList>
            <person name="Zhai L."/>
        </authorList>
    </citation>
    <scope>NUCLEOTIDE SEQUENCE [LARGE SCALE GENOMIC DNA]</scope>
    <source>
        <strain evidence="5 6">5 N-1</strain>
    </source>
</reference>
<organism evidence="5 6">
    <name type="scientific">Clostridium aquiflavi</name>
    <dbReference type="NCBI Taxonomy" id="3073603"/>
    <lineage>
        <taxon>Bacteria</taxon>
        <taxon>Bacillati</taxon>
        <taxon>Bacillota</taxon>
        <taxon>Clostridia</taxon>
        <taxon>Eubacteriales</taxon>
        <taxon>Clostridiaceae</taxon>
        <taxon>Clostridium</taxon>
    </lineage>
</organism>
<dbReference type="SUPFAM" id="SSF55781">
    <property type="entry name" value="GAF domain-like"/>
    <property type="match status" value="1"/>
</dbReference>
<keyword evidence="2" id="KW-0238">DNA-binding</keyword>
<dbReference type="InterPro" id="IPR036388">
    <property type="entry name" value="WH-like_DNA-bd_sf"/>
</dbReference>
<dbReference type="PROSITE" id="PS00622">
    <property type="entry name" value="HTH_LUXR_1"/>
    <property type="match status" value="1"/>
</dbReference>
<keyword evidence="6" id="KW-1185">Reference proteome</keyword>
<dbReference type="PRINTS" id="PR00038">
    <property type="entry name" value="HTHLUXR"/>
</dbReference>
<dbReference type="CDD" id="cd06170">
    <property type="entry name" value="LuxR_C_like"/>
    <property type="match status" value="1"/>
</dbReference>
<dbReference type="Gene3D" id="3.30.450.40">
    <property type="match status" value="1"/>
</dbReference>
<dbReference type="InterPro" id="IPR000792">
    <property type="entry name" value="Tscrpt_reg_LuxR_C"/>
</dbReference>
<dbReference type="PROSITE" id="PS50043">
    <property type="entry name" value="HTH_LUXR_2"/>
    <property type="match status" value="1"/>
</dbReference>
<keyword evidence="1" id="KW-0805">Transcription regulation</keyword>
<dbReference type="Gene3D" id="1.10.10.10">
    <property type="entry name" value="Winged helix-like DNA-binding domain superfamily/Winged helix DNA-binding domain"/>
    <property type="match status" value="1"/>
</dbReference>
<dbReference type="InterPro" id="IPR029016">
    <property type="entry name" value="GAF-like_dom_sf"/>
</dbReference>
<dbReference type="PANTHER" id="PTHR44688:SF16">
    <property type="entry name" value="DNA-BINDING TRANSCRIPTIONAL ACTIVATOR DEVR_DOSR"/>
    <property type="match status" value="1"/>
</dbReference>
<keyword evidence="3" id="KW-0804">Transcription</keyword>
<proteinExistence type="predicted"/>
<sequence>MIKSQLNKKDYEKIFEFATQVQNIQINFRSTILMNLSNIFGYNYLTFFLADKNGSLINPIATNINPILTKKYINYYYSTDIFYLVKESNEIFQKNVISITDIMPYKQFENTEYYRDFLCLDNLYYEIAIPLRIGESLLGGIGAFRPKELGNFTSKDILILEKLSGIISNALNNYIKLNKISYEQEFLKDITSKAPIGLAVLNNRYSIIYSNNIAEDFCLDILNDRTCLNPIQYVIDKLFMEGEFKKDNSSSFMYSTIKNYNFKVVSSIVPDAFNGLESLMYIYITKEILNEDKTFDKIISDYNLTNREVEVINLVSKGLSNKEISQKLFISCHTVKTHMENIFKKTQVDNRTSLIYKINNITFLNK</sequence>
<evidence type="ECO:0000313" key="6">
    <source>
        <dbReference type="Proteomes" id="UP001256646"/>
    </source>
</evidence>
<evidence type="ECO:0000313" key="5">
    <source>
        <dbReference type="EMBL" id="MDR5587102.1"/>
    </source>
</evidence>
<comment type="caution">
    <text evidence="5">The sequence shown here is derived from an EMBL/GenBank/DDBJ whole genome shotgun (WGS) entry which is preliminary data.</text>
</comment>
<accession>A0ABU1EG66</accession>
<dbReference type="SUPFAM" id="SSF46894">
    <property type="entry name" value="C-terminal effector domain of the bipartite response regulators"/>
    <property type="match status" value="1"/>
</dbReference>
<evidence type="ECO:0000259" key="4">
    <source>
        <dbReference type="PROSITE" id="PS50043"/>
    </source>
</evidence>
<evidence type="ECO:0000256" key="3">
    <source>
        <dbReference type="ARBA" id="ARBA00023163"/>
    </source>
</evidence>
<dbReference type="RefSeq" id="WP_252226979.1">
    <property type="nucleotide sequence ID" value="NZ_JAVJAN010000013.1"/>
</dbReference>
<gene>
    <name evidence="5" type="ORF">RGC78_06425</name>
</gene>
<dbReference type="PANTHER" id="PTHR44688">
    <property type="entry name" value="DNA-BINDING TRANSCRIPTIONAL ACTIVATOR DEVR_DOSR"/>
    <property type="match status" value="1"/>
</dbReference>
<dbReference type="Pfam" id="PF00196">
    <property type="entry name" value="GerE"/>
    <property type="match status" value="1"/>
</dbReference>
<dbReference type="Proteomes" id="UP001256646">
    <property type="component" value="Unassembled WGS sequence"/>
</dbReference>
<evidence type="ECO:0000256" key="2">
    <source>
        <dbReference type="ARBA" id="ARBA00023125"/>
    </source>
</evidence>
<dbReference type="EMBL" id="JAVJAN010000013">
    <property type="protein sequence ID" value="MDR5587102.1"/>
    <property type="molecule type" value="Genomic_DNA"/>
</dbReference>
<dbReference type="InterPro" id="IPR016032">
    <property type="entry name" value="Sig_transdc_resp-reg_C-effctor"/>
</dbReference>
<evidence type="ECO:0000256" key="1">
    <source>
        <dbReference type="ARBA" id="ARBA00023015"/>
    </source>
</evidence>
<dbReference type="SMART" id="SM00421">
    <property type="entry name" value="HTH_LUXR"/>
    <property type="match status" value="1"/>
</dbReference>
<protein>
    <submittedName>
        <fullName evidence="5">LuxR C-terminal-related transcriptional regulator</fullName>
    </submittedName>
</protein>
<feature type="domain" description="HTH luxR-type" evidence="4">
    <location>
        <begin position="297"/>
        <end position="362"/>
    </location>
</feature>
<name>A0ABU1EG66_9CLOT</name>